<feature type="region of interest" description="Disordered" evidence="1">
    <location>
        <begin position="477"/>
        <end position="1068"/>
    </location>
</feature>
<feature type="compositionally biased region" description="Pro residues" evidence="1">
    <location>
        <begin position="312"/>
        <end position="323"/>
    </location>
</feature>
<accession>A8N645</accession>
<dbReference type="OrthoDB" id="2384350at2759"/>
<dbReference type="Proteomes" id="UP000001861">
    <property type="component" value="Unassembled WGS sequence"/>
</dbReference>
<dbReference type="Gene3D" id="3.40.50.10190">
    <property type="entry name" value="BRCT domain"/>
    <property type="match status" value="1"/>
</dbReference>
<protein>
    <recommendedName>
        <fullName evidence="2">BRCT domain-containing protein</fullName>
    </recommendedName>
</protein>
<feature type="compositionally biased region" description="Low complexity" evidence="1">
    <location>
        <begin position="207"/>
        <end position="217"/>
    </location>
</feature>
<feature type="compositionally biased region" description="Basic and acidic residues" evidence="1">
    <location>
        <begin position="344"/>
        <end position="359"/>
    </location>
</feature>
<feature type="compositionally biased region" description="Low complexity" evidence="1">
    <location>
        <begin position="575"/>
        <end position="591"/>
    </location>
</feature>
<feature type="compositionally biased region" description="Polar residues" evidence="1">
    <location>
        <begin position="858"/>
        <end position="879"/>
    </location>
</feature>
<feature type="compositionally biased region" description="Low complexity" evidence="1">
    <location>
        <begin position="1137"/>
        <end position="1154"/>
    </location>
</feature>
<evidence type="ECO:0000313" key="4">
    <source>
        <dbReference type="Proteomes" id="UP000001861"/>
    </source>
</evidence>
<evidence type="ECO:0000256" key="1">
    <source>
        <dbReference type="SAM" id="MobiDB-lite"/>
    </source>
</evidence>
<dbReference type="RefSeq" id="XP_001830328.1">
    <property type="nucleotide sequence ID" value="XM_001830276.1"/>
</dbReference>
<dbReference type="InterPro" id="IPR036420">
    <property type="entry name" value="BRCT_dom_sf"/>
</dbReference>
<dbReference type="SUPFAM" id="SSF52113">
    <property type="entry name" value="BRCT domain"/>
    <property type="match status" value="1"/>
</dbReference>
<feature type="compositionally biased region" description="Acidic residues" evidence="1">
    <location>
        <begin position="513"/>
        <end position="539"/>
    </location>
</feature>
<dbReference type="STRING" id="240176.A8N645"/>
<evidence type="ECO:0000313" key="3">
    <source>
        <dbReference type="EMBL" id="EAU91475.1"/>
    </source>
</evidence>
<feature type="compositionally biased region" description="Acidic residues" evidence="1">
    <location>
        <begin position="45"/>
        <end position="56"/>
    </location>
</feature>
<dbReference type="InParanoid" id="A8N645"/>
<dbReference type="OMA" id="IDLRNPP"/>
<feature type="compositionally biased region" description="Polar residues" evidence="1">
    <location>
        <begin position="1014"/>
        <end position="1034"/>
    </location>
</feature>
<feature type="compositionally biased region" description="Polar residues" evidence="1">
    <location>
        <begin position="558"/>
        <end position="573"/>
    </location>
</feature>
<dbReference type="EMBL" id="AACS02000003">
    <property type="protein sequence ID" value="EAU91475.1"/>
    <property type="molecule type" value="Genomic_DNA"/>
</dbReference>
<dbReference type="CDD" id="cd17716">
    <property type="entry name" value="BRCT_microcephalin_rpt1"/>
    <property type="match status" value="1"/>
</dbReference>
<comment type="caution">
    <text evidence="3">The sequence shown here is derived from an EMBL/GenBank/DDBJ whole genome shotgun (WGS) entry which is preliminary data.</text>
</comment>
<dbReference type="InterPro" id="IPR001357">
    <property type="entry name" value="BRCT_dom"/>
</dbReference>
<dbReference type="KEGG" id="cci:CC1G_01964"/>
<feature type="compositionally biased region" description="Basic and acidic residues" evidence="1">
    <location>
        <begin position="1158"/>
        <end position="1168"/>
    </location>
</feature>
<feature type="compositionally biased region" description="Polar residues" evidence="1">
    <location>
        <begin position="416"/>
        <end position="429"/>
    </location>
</feature>
<keyword evidence="4" id="KW-1185">Reference proteome</keyword>
<reference evidence="3 4" key="1">
    <citation type="journal article" date="2010" name="Proc. Natl. Acad. Sci. U.S.A.">
        <title>Insights into evolution of multicellular fungi from the assembled chromosomes of the mushroom Coprinopsis cinerea (Coprinus cinereus).</title>
        <authorList>
            <person name="Stajich J.E."/>
            <person name="Wilke S.K."/>
            <person name="Ahren D."/>
            <person name="Au C.H."/>
            <person name="Birren B.W."/>
            <person name="Borodovsky M."/>
            <person name="Burns C."/>
            <person name="Canback B."/>
            <person name="Casselton L.A."/>
            <person name="Cheng C.K."/>
            <person name="Deng J."/>
            <person name="Dietrich F.S."/>
            <person name="Fargo D.C."/>
            <person name="Farman M.L."/>
            <person name="Gathman A.C."/>
            <person name="Goldberg J."/>
            <person name="Guigo R."/>
            <person name="Hoegger P.J."/>
            <person name="Hooker J.B."/>
            <person name="Huggins A."/>
            <person name="James T.Y."/>
            <person name="Kamada T."/>
            <person name="Kilaru S."/>
            <person name="Kodira C."/>
            <person name="Kues U."/>
            <person name="Kupfer D."/>
            <person name="Kwan H.S."/>
            <person name="Lomsadze A."/>
            <person name="Li W."/>
            <person name="Lilly W.W."/>
            <person name="Ma L.J."/>
            <person name="Mackey A.J."/>
            <person name="Manning G."/>
            <person name="Martin F."/>
            <person name="Muraguchi H."/>
            <person name="Natvig D.O."/>
            <person name="Palmerini H."/>
            <person name="Ramesh M.A."/>
            <person name="Rehmeyer C.J."/>
            <person name="Roe B.A."/>
            <person name="Shenoy N."/>
            <person name="Stanke M."/>
            <person name="Ter-Hovhannisyan V."/>
            <person name="Tunlid A."/>
            <person name="Velagapudi R."/>
            <person name="Vision T.J."/>
            <person name="Zeng Q."/>
            <person name="Zolan M.E."/>
            <person name="Pukkila P.J."/>
        </authorList>
    </citation>
    <scope>NUCLEOTIDE SEQUENCE [LARGE SCALE GENOMIC DNA]</scope>
    <source>
        <strain evidence="4">Okayama-7 / 130 / ATCC MYA-4618 / FGSC 9003</strain>
    </source>
</reference>
<feature type="compositionally biased region" description="Polar residues" evidence="1">
    <location>
        <begin position="594"/>
        <end position="608"/>
    </location>
</feature>
<name>A8N645_COPC7</name>
<dbReference type="PROSITE" id="PS50172">
    <property type="entry name" value="BRCT"/>
    <property type="match status" value="1"/>
</dbReference>
<feature type="domain" description="BRCT" evidence="2">
    <location>
        <begin position="1168"/>
        <end position="1262"/>
    </location>
</feature>
<feature type="region of interest" description="Disordered" evidence="1">
    <location>
        <begin position="1"/>
        <end position="444"/>
    </location>
</feature>
<sequence>MGRRTTRSQVTLPDEILQVSQHSPMKQARMSRNAAASTSKTSPDDMLDVSGSEDELLLSPKKRANTPPPTATGKRSASPSSENGLAEGSPEEGRGSKRVKRDAEELQEPRTHESKTRAGTAHTRNHSDSNAIANKRSKRQTSRLRSEKPRSIASDQPLNREASLPPDDHGRAQSVPLLFPATYSYPHIDLANLPPSPTRSKPRSRSPSKSSKSLTPKMRITPLPVVPTRLPSIPDESTREMDVDQDAQSQPQETEVDMVEPSSETVSGSPKEREPPLKVITEVSIPLEPSDQVGPQEPEPVTPVAEDDTAPPLSPLTPAPETPYPVAKIPTAVTITTQETKVASVKEKTFPSKPAKEKAPPPAPPKIDKGKQPAIIPSKTDKSAPQPDKQNRLRRLTTAMPRPTKVAPRAMGLSTAPPTGNGSEPSSSKIPMAGTIGTGPRNAFNLLMNKAGSSKTPAAESKTSGFQQKVKNIFNVSSSLDKGKGKAGGIKAKMKGRVRPETQAAPALIPVPMDEDEETHANLNDEEPVPPTPDEDGQDDAPRPETSISRPASPPAHPTQSEPVQKLAQTKESIQPEVQPEVQVQSPEEAVTANDVTNPSVHPPTSNGEQDDTLIAPEPPQDVAMGEPEAELDVPLSTEPVTVEPVPPTTEEPEPEPAPANLEVPPEPGPSKAAALGKKRVPSAVPAVGRVTRSSSNRKAPVSESKPPVPMAKTRQTTLNFAKATRSASLKRKTPANDKATEDSIPTGDTAAPSISVKAKSKSGSEQKPAEEPTAGPSRAPLAIETSKSLPRGSPMKVNESPVRRSPRNLATSRSTPSLKTPSSSPAKLRKPFQSTTPGSPSKKLARSASMNAGRRSANLSENRFAKNGSTLSTLSNALEQLRMPAPSRPSTSMGFNRDGNGNSDDDDSVEPKSQTQDDSAVGKKTVGNSHSTGAVGRSATLGANHFSKATGLARPPGRGPFAGRAMRGRPLFGVGTGTLGRRHTAKASKNPTLPSVMGSPVKGGGDADVSMTFDDQNAVQPLNLGGPSNQNDSALVDDMDVEEIEVSNGKGKERATDSDEYSSRRASMASHFLAQSVSAFRESEAATTGGKGLMGPPPLPSTVKQSSNNSLPSTAATAGADDTSSNGTPPGRRSTRSAALAASQAIANVAASSRRAPPQEEKPSPDDALKFLKDCRIFVDVRTEEGEEAGSLFVEMLEVAGARLLQRPGQSCTHIVYKNGLPSTVNRYKMLRDPKPLVVGIAWVVECVEQRKRVHEEEYLIDLEVESLFQTTGKRRRSMIPKLISRDFLMEAGPSGDAAGDESNDGDVSMDGSTSSLVDDLTPLERARRRKSAIPPQL</sequence>
<feature type="compositionally biased region" description="Polar residues" evidence="1">
    <location>
        <begin position="73"/>
        <end position="83"/>
    </location>
</feature>
<feature type="compositionally biased region" description="Polar residues" evidence="1">
    <location>
        <begin position="1103"/>
        <end position="1113"/>
    </location>
</feature>
<feature type="region of interest" description="Disordered" evidence="1">
    <location>
        <begin position="1295"/>
        <end position="1339"/>
    </location>
</feature>
<dbReference type="VEuPathDB" id="FungiDB:CC1G_01964"/>
<gene>
    <name evidence="3" type="ORF">CC1G_01964</name>
</gene>
<organism evidence="3 4">
    <name type="scientific">Coprinopsis cinerea (strain Okayama-7 / 130 / ATCC MYA-4618 / FGSC 9003)</name>
    <name type="common">Inky cap fungus</name>
    <name type="synonym">Hormographiella aspergillata</name>
    <dbReference type="NCBI Taxonomy" id="240176"/>
    <lineage>
        <taxon>Eukaryota</taxon>
        <taxon>Fungi</taxon>
        <taxon>Dikarya</taxon>
        <taxon>Basidiomycota</taxon>
        <taxon>Agaricomycotina</taxon>
        <taxon>Agaricomycetes</taxon>
        <taxon>Agaricomycetidae</taxon>
        <taxon>Agaricales</taxon>
        <taxon>Agaricineae</taxon>
        <taxon>Psathyrellaceae</taxon>
        <taxon>Coprinopsis</taxon>
    </lineage>
</organism>
<proteinExistence type="predicted"/>
<feature type="region of interest" description="Disordered" evidence="1">
    <location>
        <begin position="1084"/>
        <end position="1168"/>
    </location>
</feature>
<feature type="compositionally biased region" description="Basic and acidic residues" evidence="1">
    <location>
        <begin position="91"/>
        <end position="116"/>
    </location>
</feature>
<dbReference type="eggNOG" id="ENOG502S7AG">
    <property type="taxonomic scope" value="Eukaryota"/>
</dbReference>
<evidence type="ECO:0000259" key="2">
    <source>
        <dbReference type="PROSITE" id="PS50172"/>
    </source>
</evidence>
<feature type="compositionally biased region" description="Low complexity" evidence="1">
    <location>
        <begin position="812"/>
        <end position="826"/>
    </location>
</feature>
<dbReference type="GeneID" id="6006767"/>
<feature type="compositionally biased region" description="Low complexity" evidence="1">
    <location>
        <begin position="634"/>
        <end position="644"/>
    </location>
</feature>
<feature type="compositionally biased region" description="Acidic residues" evidence="1">
    <location>
        <begin position="1036"/>
        <end position="1046"/>
    </location>
</feature>
<feature type="compositionally biased region" description="Low complexity" evidence="1">
    <location>
        <begin position="1114"/>
        <end position="1126"/>
    </location>
</feature>
<feature type="compositionally biased region" description="Basic and acidic residues" evidence="1">
    <location>
        <begin position="1051"/>
        <end position="1064"/>
    </location>
</feature>